<feature type="region of interest" description="Disordered" evidence="1">
    <location>
        <begin position="1"/>
        <end position="30"/>
    </location>
</feature>
<evidence type="ECO:0000313" key="2">
    <source>
        <dbReference type="EMBL" id="CAE6392666.1"/>
    </source>
</evidence>
<organism evidence="2 3">
    <name type="scientific">Rhizoctonia solani</name>
    <dbReference type="NCBI Taxonomy" id="456999"/>
    <lineage>
        <taxon>Eukaryota</taxon>
        <taxon>Fungi</taxon>
        <taxon>Dikarya</taxon>
        <taxon>Basidiomycota</taxon>
        <taxon>Agaricomycotina</taxon>
        <taxon>Agaricomycetes</taxon>
        <taxon>Cantharellales</taxon>
        <taxon>Ceratobasidiaceae</taxon>
        <taxon>Rhizoctonia</taxon>
    </lineage>
</organism>
<dbReference type="AlphaFoldDB" id="A0A8H3A771"/>
<evidence type="ECO:0000256" key="1">
    <source>
        <dbReference type="SAM" id="MobiDB-lite"/>
    </source>
</evidence>
<gene>
    <name evidence="2" type="ORF">RDB_LOCUS26564</name>
</gene>
<reference evidence="2" key="1">
    <citation type="submission" date="2021-01" db="EMBL/GenBank/DDBJ databases">
        <authorList>
            <person name="Kaushik A."/>
        </authorList>
    </citation>
    <scope>NUCLEOTIDE SEQUENCE</scope>
    <source>
        <strain evidence="2">AG1-1B</strain>
    </source>
</reference>
<name>A0A8H3A771_9AGAM</name>
<sequence>MSKHTRHRGLTPAVAETPGNPAFRPQEGERDNVGLPQAKVLLCGLDHSLPDIMRFVSTCLKYVNGVRPHDIRVHCVFEPIDKPFVTGHGGSTVYGVEVTDSFGRALVDTIKLHTAINKLQVPCTLEIVIGTCNSEGLAAGLQRLLVMDPEAPNKVTSSEPSALLGSLCYCPRLHPRLNWLVPKLRTGATVIAWSASVYGGNAYGRRTNIGSRDIMIEAICNVLESGQPISRDALFRKICEPISEFNDQRAGKFRRMTDEEQIKAQDRYKPQFPCLLTSATNHASR</sequence>
<proteinExistence type="predicted"/>
<accession>A0A8H3A771</accession>
<dbReference type="Proteomes" id="UP000663826">
    <property type="component" value="Unassembled WGS sequence"/>
</dbReference>
<protein>
    <submittedName>
        <fullName evidence="2">Uncharacterized protein</fullName>
    </submittedName>
</protein>
<dbReference type="EMBL" id="CAJMWQ010000892">
    <property type="protein sequence ID" value="CAE6392666.1"/>
    <property type="molecule type" value="Genomic_DNA"/>
</dbReference>
<comment type="caution">
    <text evidence="2">The sequence shown here is derived from an EMBL/GenBank/DDBJ whole genome shotgun (WGS) entry which is preliminary data.</text>
</comment>
<evidence type="ECO:0000313" key="3">
    <source>
        <dbReference type="Proteomes" id="UP000663826"/>
    </source>
</evidence>